<dbReference type="PANTHER" id="PTHR21328">
    <property type="entry name" value="POLY ADP-RIBOSE POLYMERASE FAMILY, MEMBER PARP"/>
    <property type="match status" value="1"/>
</dbReference>
<evidence type="ECO:0000256" key="3">
    <source>
        <dbReference type="ARBA" id="ARBA00022695"/>
    </source>
</evidence>
<keyword evidence="2" id="KW-0808">Transferase</keyword>
<feature type="domain" description="PARP catalytic" evidence="6">
    <location>
        <begin position="379"/>
        <end position="477"/>
    </location>
</feature>
<protein>
    <recommendedName>
        <fullName evidence="6">PARP catalytic domain-containing protein</fullName>
    </recommendedName>
</protein>
<proteinExistence type="predicted"/>
<dbReference type="SUPFAM" id="SSF56399">
    <property type="entry name" value="ADP-ribosylation"/>
    <property type="match status" value="1"/>
</dbReference>
<dbReference type="EMBL" id="AP028213">
    <property type="protein sequence ID" value="BEI89193.1"/>
    <property type="molecule type" value="Genomic_DNA"/>
</dbReference>
<sequence>MAPTGTSPVHGLATPGSSDGSRDSHRTNRAHMMPTEPEIITIIDSSDDEFEYGVDEDDEDAWASFSNDGGDIILIDEEEELPPLVGLPALEEDMVYAACMLEGTDITLRHNLYELVITLPLVDLLPLQCAAYGLTSLDPIRITLQFINGYRRTSHKPIVSVYHGDPMAGLGIETSSVRAHPGFPLGLTLTQTTLNFLNDRWESNRGESFLSDLALSLNHHMLNAGSTCMMCNRDLVFPGLKLTVCDRELCSYQLDHVGLGADLSLFDTDYKVADLLISVAVAACNDTKRLIVSPIATPVDQASGQPYSPLHLGRLLNQFPSAEVLRDIGWKRTNFLKENSPNAPFIAGWVFATNRAHIVSLEMEKHIKEMQTPHQFQIHTGTRKHAEKFEALRAKHGSIWAFHGSSMSNWHNILRQNLKNASNTPRMSAGAAYGAGIYLSASSKTSAMYSTTSTGWVNSAFGIKPMCLALVEVANSSRVHDHASGDIIVANDENCVMLRRLFVYPCGGMPTVTAKDIAQAAYKNQTTIAYGSTFEEVLASGKLLVTSDDYFWDIDEVVQTIKAKNGLFINPYNNLPFEQRDVKLILTHPSGAGQELYRIEAENTELKRDISLEVMSRLHTVGYICKQDNSADFETAMGAISELNEWLKLRPTRERNALACVPFQAIDTHTRIPFRDTVTHALELVISGGECTHRFGDFLVQIK</sequence>
<dbReference type="Gene3D" id="3.90.228.10">
    <property type="match status" value="1"/>
</dbReference>
<accession>A0AA48IIH2</accession>
<dbReference type="InterPro" id="IPR051838">
    <property type="entry name" value="ARTD_PARP"/>
</dbReference>
<gene>
    <name evidence="7" type="ORF">CcaverHIS019_0205550</name>
</gene>
<dbReference type="RefSeq" id="XP_060454459.1">
    <property type="nucleotide sequence ID" value="XM_060597580.1"/>
</dbReference>
<evidence type="ECO:0000256" key="1">
    <source>
        <dbReference type="ARBA" id="ARBA00022676"/>
    </source>
</evidence>
<evidence type="ECO:0000256" key="4">
    <source>
        <dbReference type="ARBA" id="ARBA00023027"/>
    </source>
</evidence>
<reference evidence="7" key="1">
    <citation type="journal article" date="2023" name="BMC Genomics">
        <title>Chromosome-level genome assemblies of Cutaneotrichosporon spp. (Trichosporonales, Basidiomycota) reveal imbalanced evolution between nucleotide sequences and chromosome synteny.</title>
        <authorList>
            <person name="Kobayashi Y."/>
            <person name="Kayamori A."/>
            <person name="Aoki K."/>
            <person name="Shiwa Y."/>
            <person name="Matsutani M."/>
            <person name="Fujita N."/>
            <person name="Sugita T."/>
            <person name="Iwasaki W."/>
            <person name="Tanaka N."/>
            <person name="Takashima M."/>
        </authorList>
    </citation>
    <scope>NUCLEOTIDE SEQUENCE</scope>
    <source>
        <strain evidence="7">HIS019</strain>
    </source>
</reference>
<name>A0AA48IIH2_9TREE</name>
<keyword evidence="8" id="KW-1185">Reference proteome</keyword>
<evidence type="ECO:0000313" key="7">
    <source>
        <dbReference type="EMBL" id="BEI89193.1"/>
    </source>
</evidence>
<dbReference type="GO" id="GO:0016779">
    <property type="term" value="F:nucleotidyltransferase activity"/>
    <property type="evidence" value="ECO:0007669"/>
    <property type="project" value="UniProtKB-KW"/>
</dbReference>
<dbReference type="Proteomes" id="UP001233271">
    <property type="component" value="Chromosome 2"/>
</dbReference>
<keyword evidence="4" id="KW-0520">NAD</keyword>
<dbReference type="GeneID" id="85493064"/>
<evidence type="ECO:0000256" key="5">
    <source>
        <dbReference type="SAM" id="MobiDB-lite"/>
    </source>
</evidence>
<dbReference type="GO" id="GO:0003950">
    <property type="term" value="F:NAD+ poly-ADP-ribosyltransferase activity"/>
    <property type="evidence" value="ECO:0007669"/>
    <property type="project" value="InterPro"/>
</dbReference>
<feature type="region of interest" description="Disordered" evidence="5">
    <location>
        <begin position="1"/>
        <end position="34"/>
    </location>
</feature>
<keyword evidence="3" id="KW-0548">Nucleotidyltransferase</keyword>
<evidence type="ECO:0000256" key="2">
    <source>
        <dbReference type="ARBA" id="ARBA00022679"/>
    </source>
</evidence>
<dbReference type="AlphaFoldDB" id="A0AA48IIH2"/>
<organism evidence="7 8">
    <name type="scientific">Cutaneotrichosporon cavernicola</name>
    <dbReference type="NCBI Taxonomy" id="279322"/>
    <lineage>
        <taxon>Eukaryota</taxon>
        <taxon>Fungi</taxon>
        <taxon>Dikarya</taxon>
        <taxon>Basidiomycota</taxon>
        <taxon>Agaricomycotina</taxon>
        <taxon>Tremellomycetes</taxon>
        <taxon>Trichosporonales</taxon>
        <taxon>Trichosporonaceae</taxon>
        <taxon>Cutaneotrichosporon</taxon>
    </lineage>
</organism>
<evidence type="ECO:0000313" key="8">
    <source>
        <dbReference type="Proteomes" id="UP001233271"/>
    </source>
</evidence>
<dbReference type="Pfam" id="PF00644">
    <property type="entry name" value="PARP"/>
    <property type="match status" value="1"/>
</dbReference>
<dbReference type="InterPro" id="IPR012317">
    <property type="entry name" value="Poly(ADP-ribose)pol_cat_dom"/>
</dbReference>
<dbReference type="KEGG" id="ccac:CcaHIS019_0205550"/>
<evidence type="ECO:0000259" key="6">
    <source>
        <dbReference type="Pfam" id="PF00644"/>
    </source>
</evidence>
<keyword evidence="1" id="KW-0328">Glycosyltransferase</keyword>